<protein>
    <recommendedName>
        <fullName evidence="3">Sulfurtransferase</fullName>
        <ecNumber evidence="3">2.8.1.-</ecNumber>
    </recommendedName>
</protein>
<dbReference type="STRING" id="554343.AS194_04730"/>
<evidence type="ECO:0000256" key="1">
    <source>
        <dbReference type="ARBA" id="ARBA00004496"/>
    </source>
</evidence>
<evidence type="ECO:0000256" key="3">
    <source>
        <dbReference type="PIRNR" id="PIRNR006223"/>
    </source>
</evidence>
<dbReference type="Pfam" id="PF04358">
    <property type="entry name" value="DsrC"/>
    <property type="match status" value="1"/>
</dbReference>
<feature type="active site" description="Cysteine persulfide intermediate" evidence="4">
    <location>
        <position position="118"/>
    </location>
</feature>
<keyword evidence="3" id="KW-0808">Transferase</keyword>
<dbReference type="GO" id="GO:0005737">
    <property type="term" value="C:cytoplasm"/>
    <property type="evidence" value="ECO:0007669"/>
    <property type="project" value="UniProtKB-SubCell"/>
</dbReference>
<organism evidence="5 6">
    <name type="scientific">Psychrobacter piscatorii</name>
    <dbReference type="NCBI Taxonomy" id="554343"/>
    <lineage>
        <taxon>Bacteria</taxon>
        <taxon>Pseudomonadati</taxon>
        <taxon>Pseudomonadota</taxon>
        <taxon>Gammaproteobacteria</taxon>
        <taxon>Moraxellales</taxon>
        <taxon>Moraxellaceae</taxon>
        <taxon>Psychrobacter</taxon>
    </lineage>
</organism>
<sequence length="119" mass="13336">MTTHTSTTTYTATASTDIALDQDGHLCDHTIWTPDIAQQLADTLDVSLTSEHLQILQQVRAFFVKFNHAPATRPLIKWLQKTLPEHDISNQKLQQLFNTGLVARHVNRLAGLPKPPNCL</sequence>
<dbReference type="EMBL" id="LNDJ01000046">
    <property type="protein sequence ID" value="KRU23341.1"/>
    <property type="molecule type" value="Genomic_DNA"/>
</dbReference>
<evidence type="ECO:0000256" key="4">
    <source>
        <dbReference type="PIRSR" id="PIRSR006223-50"/>
    </source>
</evidence>
<dbReference type="NCBIfam" id="TIGR03342">
    <property type="entry name" value="dsrC_tusE_dsvC"/>
    <property type="match status" value="1"/>
</dbReference>
<dbReference type="GO" id="GO:0097163">
    <property type="term" value="F:sulfur carrier activity"/>
    <property type="evidence" value="ECO:0007669"/>
    <property type="project" value="TreeGrafter"/>
</dbReference>
<dbReference type="GO" id="GO:0002143">
    <property type="term" value="P:tRNA wobble position uridine thiolation"/>
    <property type="evidence" value="ECO:0007669"/>
    <property type="project" value="TreeGrafter"/>
</dbReference>
<dbReference type="SUPFAM" id="SSF69721">
    <property type="entry name" value="DsrC, the gamma subunit of dissimilatory sulfite reductase"/>
    <property type="match status" value="1"/>
</dbReference>
<evidence type="ECO:0000313" key="5">
    <source>
        <dbReference type="EMBL" id="KRU23341.1"/>
    </source>
</evidence>
<name>A0A0T6DUX9_9GAMM</name>
<comment type="similarity">
    <text evidence="3">Belongs to the dsrC/tusE family.</text>
</comment>
<keyword evidence="6" id="KW-1185">Reference proteome</keyword>
<dbReference type="GO" id="GO:0016740">
    <property type="term" value="F:transferase activity"/>
    <property type="evidence" value="ECO:0007669"/>
    <property type="project" value="UniProtKB-KW"/>
</dbReference>
<comment type="caution">
    <text evidence="5">The sequence shown here is derived from an EMBL/GenBank/DDBJ whole genome shotgun (WGS) entry which is preliminary data.</text>
</comment>
<dbReference type="Gene3D" id="1.10.10.370">
    <property type="entry name" value="DsrC-like protein, C-terminal domain"/>
    <property type="match status" value="1"/>
</dbReference>
<dbReference type="AlphaFoldDB" id="A0A0T6DUX9"/>
<reference evidence="5 6" key="1">
    <citation type="submission" date="2015-11" db="EMBL/GenBank/DDBJ databases">
        <title>Permanent draft genome of Psychrobacter piscatorii LQ58.</title>
        <authorList>
            <person name="Zhou M."/>
            <person name="Dong B."/>
            <person name="Liu Q."/>
        </authorList>
    </citation>
    <scope>NUCLEOTIDE SEQUENCE [LARGE SCALE GENOMIC DNA]</scope>
    <source>
        <strain evidence="5 6">LQ58</strain>
    </source>
</reference>
<keyword evidence="2" id="KW-0963">Cytoplasm</keyword>
<dbReference type="PANTHER" id="PTHR37010:SF1">
    <property type="entry name" value="SULFURTRANSFERASE TUSE"/>
    <property type="match status" value="1"/>
</dbReference>
<comment type="function">
    <text evidence="3">Part of a sulfur-relay system.</text>
</comment>
<proteinExistence type="inferred from homology"/>
<dbReference type="InterPro" id="IPR025526">
    <property type="entry name" value="DsrC-like_dom_sf"/>
</dbReference>
<dbReference type="Proteomes" id="UP000051202">
    <property type="component" value="Unassembled WGS sequence"/>
</dbReference>
<dbReference type="InterPro" id="IPR042072">
    <property type="entry name" value="DsrC-like_C"/>
</dbReference>
<comment type="subcellular location">
    <subcellularLocation>
        <location evidence="1">Cytoplasm</location>
    </subcellularLocation>
</comment>
<dbReference type="PANTHER" id="PTHR37010">
    <property type="entry name" value="SULFURTRANSFERASE TUSE"/>
    <property type="match status" value="1"/>
</dbReference>
<evidence type="ECO:0000256" key="2">
    <source>
        <dbReference type="ARBA" id="ARBA00022490"/>
    </source>
</evidence>
<dbReference type="RefSeq" id="WP_058023868.1">
    <property type="nucleotide sequence ID" value="NZ_LNDJ01000046.1"/>
</dbReference>
<evidence type="ECO:0000313" key="6">
    <source>
        <dbReference type="Proteomes" id="UP000051202"/>
    </source>
</evidence>
<dbReference type="EC" id="2.8.1.-" evidence="3"/>
<accession>A0A0T6DUX9</accession>
<dbReference type="InterPro" id="IPR007453">
    <property type="entry name" value="DsrC/TusE"/>
</dbReference>
<dbReference type="PIRSF" id="PIRSF006223">
    <property type="entry name" value="DsrC_TusE"/>
    <property type="match status" value="1"/>
</dbReference>
<gene>
    <name evidence="5" type="ORF">AS194_04730</name>
</gene>